<dbReference type="EMBL" id="JPKZ01000272">
    <property type="protein sequence ID" value="KHN88090.1"/>
    <property type="molecule type" value="Genomic_DNA"/>
</dbReference>
<evidence type="ECO:0000313" key="2">
    <source>
        <dbReference type="Proteomes" id="UP000031036"/>
    </source>
</evidence>
<proteinExistence type="predicted"/>
<feature type="non-terminal residue" evidence="1">
    <location>
        <position position="1"/>
    </location>
</feature>
<comment type="caution">
    <text evidence="1">The sequence shown here is derived from an EMBL/GenBank/DDBJ whole genome shotgun (WGS) entry which is preliminary data.</text>
</comment>
<protein>
    <submittedName>
        <fullName evidence="1">Uncharacterized protein</fullName>
    </submittedName>
</protein>
<reference evidence="1 2" key="1">
    <citation type="submission" date="2014-11" db="EMBL/GenBank/DDBJ databases">
        <title>Genetic blueprint of the zoonotic pathogen Toxocara canis.</title>
        <authorList>
            <person name="Zhu X.-Q."/>
            <person name="Korhonen P.K."/>
            <person name="Cai H."/>
            <person name="Young N.D."/>
            <person name="Nejsum P."/>
            <person name="von Samson-Himmelstjerna G."/>
            <person name="Boag P.R."/>
            <person name="Tan P."/>
            <person name="Li Q."/>
            <person name="Min J."/>
            <person name="Yang Y."/>
            <person name="Wang X."/>
            <person name="Fang X."/>
            <person name="Hall R.S."/>
            <person name="Hofmann A."/>
            <person name="Sternberg P.W."/>
            <person name="Jex A.R."/>
            <person name="Gasser R.B."/>
        </authorList>
    </citation>
    <scope>NUCLEOTIDE SEQUENCE [LARGE SCALE GENOMIC DNA]</scope>
    <source>
        <strain evidence="1">PN_DK_2014</strain>
    </source>
</reference>
<gene>
    <name evidence="1" type="ORF">Tcan_08865</name>
</gene>
<name>A0A0B2W4E0_TOXCA</name>
<dbReference type="Proteomes" id="UP000031036">
    <property type="component" value="Unassembled WGS sequence"/>
</dbReference>
<organism evidence="1 2">
    <name type="scientific">Toxocara canis</name>
    <name type="common">Canine roundworm</name>
    <dbReference type="NCBI Taxonomy" id="6265"/>
    <lineage>
        <taxon>Eukaryota</taxon>
        <taxon>Metazoa</taxon>
        <taxon>Ecdysozoa</taxon>
        <taxon>Nematoda</taxon>
        <taxon>Chromadorea</taxon>
        <taxon>Rhabditida</taxon>
        <taxon>Spirurina</taxon>
        <taxon>Ascaridomorpha</taxon>
        <taxon>Ascaridoidea</taxon>
        <taxon>Toxocaridae</taxon>
        <taxon>Toxocara</taxon>
    </lineage>
</organism>
<evidence type="ECO:0000313" key="1">
    <source>
        <dbReference type="EMBL" id="KHN88090.1"/>
    </source>
</evidence>
<sequence>PSEGQTWGGTKLWTEVTGTSERAHDQAGCFARRNTGSYQFISFPTEVVICNTKTVNHNEGRLRTLLSSEFRRQKSEQCCRLLGCSPSKYHSFVLNHDRMCQKQSMESKQVRIRASGRTQHVLWQTTLIRPVSTPLAANNENSCYD</sequence>
<keyword evidence="2" id="KW-1185">Reference proteome</keyword>
<accession>A0A0B2W4E0</accession>
<dbReference type="AlphaFoldDB" id="A0A0B2W4E0"/>